<feature type="transmembrane region" description="Helical" evidence="7">
    <location>
        <begin position="230"/>
        <end position="251"/>
    </location>
</feature>
<keyword evidence="2 7" id="KW-0813">Transport</keyword>
<dbReference type="STRING" id="1304284.L21TH_0396"/>
<dbReference type="GO" id="GO:0005886">
    <property type="term" value="C:plasma membrane"/>
    <property type="evidence" value="ECO:0007669"/>
    <property type="project" value="UniProtKB-SubCell"/>
</dbReference>
<dbReference type="InterPro" id="IPR035906">
    <property type="entry name" value="MetI-like_sf"/>
</dbReference>
<sequence>MKLNMLKWRNKSSNISLAKKREMVDGWLFVLPFVISALVFFIGPLFVAFILSFKEYSFLDGSMMNAPWVGLNNYIKAFSDPVFIKALKNTAIYSIGVVPTQLILALALALVVDSKIKGKTFFRTAYYIPTITSTVAVAIMFMFLFKSDGVLNKFLGLFGVNPYTWYDDIRLALPLIMIMAIWASVGLYMVIFLAGLQEIPNSLYEAASIDGANKWQQFIHITVPMLKPTIFFNLVVSLIGTFQVFDQAYVISDGNGGPLNSTMTVVLYLYKQGFDEFNMGYACAIGFILFVIIFILTMIQKKFFGEETSM</sequence>
<keyword evidence="10" id="KW-1185">Reference proteome</keyword>
<accession>R1CSB4</accession>
<proteinExistence type="inferred from homology"/>
<evidence type="ECO:0000256" key="2">
    <source>
        <dbReference type="ARBA" id="ARBA00022448"/>
    </source>
</evidence>
<dbReference type="InterPro" id="IPR051393">
    <property type="entry name" value="ABC_transporter_permease"/>
</dbReference>
<dbReference type="Gene3D" id="1.10.3720.10">
    <property type="entry name" value="MetI-like"/>
    <property type="match status" value="1"/>
</dbReference>
<gene>
    <name evidence="9" type="ORF">L21TH_0396</name>
</gene>
<dbReference type="PANTHER" id="PTHR30193">
    <property type="entry name" value="ABC TRANSPORTER PERMEASE PROTEIN"/>
    <property type="match status" value="1"/>
</dbReference>
<evidence type="ECO:0000256" key="7">
    <source>
        <dbReference type="RuleBase" id="RU363032"/>
    </source>
</evidence>
<dbReference type="CDD" id="cd06261">
    <property type="entry name" value="TM_PBP2"/>
    <property type="match status" value="1"/>
</dbReference>
<evidence type="ECO:0000313" key="9">
    <source>
        <dbReference type="EMBL" id="EOD01541.1"/>
    </source>
</evidence>
<evidence type="ECO:0000256" key="4">
    <source>
        <dbReference type="ARBA" id="ARBA00022692"/>
    </source>
</evidence>
<dbReference type="PATRIC" id="fig|1304284.3.peg.383"/>
<reference evidence="9 10" key="1">
    <citation type="journal article" date="2015" name="Geomicrobiol. J.">
        <title>Caldisalinibacter kiritimatiensis gen. nov., sp. nov., a moderately thermohalophilic thiosulfate-reducing bacterium from a hypersaline microbial mat.</title>
        <authorList>
            <person name="Ben Hania W."/>
            <person name="Joseph M."/>
            <person name="Fiebig A."/>
            <person name="Bunk B."/>
            <person name="Klenk H.-P."/>
            <person name="Fardeau M.-L."/>
            <person name="Spring S."/>
        </authorList>
    </citation>
    <scope>NUCLEOTIDE SEQUENCE [LARGE SCALE GENOMIC DNA]</scope>
    <source>
        <strain evidence="9 10">L21-TH-D2</strain>
    </source>
</reference>
<dbReference type="PANTHER" id="PTHR30193:SF37">
    <property type="entry name" value="INNER MEMBRANE ABC TRANSPORTER PERMEASE PROTEIN YCJO"/>
    <property type="match status" value="1"/>
</dbReference>
<keyword evidence="3" id="KW-1003">Cell membrane</keyword>
<evidence type="ECO:0000256" key="1">
    <source>
        <dbReference type="ARBA" id="ARBA00004651"/>
    </source>
</evidence>
<organism evidence="9 10">
    <name type="scientific">Caldisalinibacter kiritimatiensis</name>
    <dbReference type="NCBI Taxonomy" id="1304284"/>
    <lineage>
        <taxon>Bacteria</taxon>
        <taxon>Bacillati</taxon>
        <taxon>Bacillota</taxon>
        <taxon>Tissierellia</taxon>
        <taxon>Tissierellales</taxon>
        <taxon>Thermohalobacteraceae</taxon>
        <taxon>Caldisalinibacter</taxon>
    </lineage>
</organism>
<feature type="transmembrane region" description="Helical" evidence="7">
    <location>
        <begin position="91"/>
        <end position="112"/>
    </location>
</feature>
<dbReference type="PROSITE" id="PS50928">
    <property type="entry name" value="ABC_TM1"/>
    <property type="match status" value="1"/>
</dbReference>
<dbReference type="GO" id="GO:0055085">
    <property type="term" value="P:transmembrane transport"/>
    <property type="evidence" value="ECO:0007669"/>
    <property type="project" value="InterPro"/>
</dbReference>
<dbReference type="InterPro" id="IPR000515">
    <property type="entry name" value="MetI-like"/>
</dbReference>
<name>R1CSB4_9FIRM</name>
<feature type="domain" description="ABC transmembrane type-1" evidence="8">
    <location>
        <begin position="87"/>
        <end position="300"/>
    </location>
</feature>
<dbReference type="EMBL" id="ARZA01000052">
    <property type="protein sequence ID" value="EOD01541.1"/>
    <property type="molecule type" value="Genomic_DNA"/>
</dbReference>
<feature type="transmembrane region" description="Helical" evidence="7">
    <location>
        <begin position="124"/>
        <end position="145"/>
    </location>
</feature>
<evidence type="ECO:0000256" key="5">
    <source>
        <dbReference type="ARBA" id="ARBA00022989"/>
    </source>
</evidence>
<evidence type="ECO:0000256" key="3">
    <source>
        <dbReference type="ARBA" id="ARBA00022475"/>
    </source>
</evidence>
<dbReference type="RefSeq" id="WP_006307818.1">
    <property type="nucleotide sequence ID" value="NZ_ARZA01000052.1"/>
</dbReference>
<comment type="caution">
    <text evidence="9">The sequence shown here is derived from an EMBL/GenBank/DDBJ whole genome shotgun (WGS) entry which is preliminary data.</text>
</comment>
<keyword evidence="5 7" id="KW-1133">Transmembrane helix</keyword>
<comment type="similarity">
    <text evidence="7">Belongs to the binding-protein-dependent transport system permease family.</text>
</comment>
<feature type="transmembrane region" description="Helical" evidence="7">
    <location>
        <begin position="279"/>
        <end position="299"/>
    </location>
</feature>
<evidence type="ECO:0000256" key="6">
    <source>
        <dbReference type="ARBA" id="ARBA00023136"/>
    </source>
</evidence>
<comment type="subcellular location">
    <subcellularLocation>
        <location evidence="1 7">Cell membrane</location>
        <topology evidence="1 7">Multi-pass membrane protein</topology>
    </subcellularLocation>
</comment>
<feature type="transmembrane region" description="Helical" evidence="7">
    <location>
        <begin position="171"/>
        <end position="194"/>
    </location>
</feature>
<protein>
    <submittedName>
        <fullName evidence="9">N-Acetyl-D-glucosamine ABC transport system, permease protein 1</fullName>
    </submittedName>
</protein>
<dbReference type="SUPFAM" id="SSF161098">
    <property type="entry name" value="MetI-like"/>
    <property type="match status" value="1"/>
</dbReference>
<dbReference type="AlphaFoldDB" id="R1CSB4"/>
<keyword evidence="6 7" id="KW-0472">Membrane</keyword>
<evidence type="ECO:0000259" key="8">
    <source>
        <dbReference type="PROSITE" id="PS50928"/>
    </source>
</evidence>
<feature type="transmembrane region" description="Helical" evidence="7">
    <location>
        <begin position="27"/>
        <end position="53"/>
    </location>
</feature>
<dbReference type="Pfam" id="PF00528">
    <property type="entry name" value="BPD_transp_1"/>
    <property type="match status" value="1"/>
</dbReference>
<dbReference type="eggNOG" id="COG1175">
    <property type="taxonomic scope" value="Bacteria"/>
</dbReference>
<dbReference type="Proteomes" id="UP000013378">
    <property type="component" value="Unassembled WGS sequence"/>
</dbReference>
<evidence type="ECO:0000313" key="10">
    <source>
        <dbReference type="Proteomes" id="UP000013378"/>
    </source>
</evidence>
<keyword evidence="4 7" id="KW-0812">Transmembrane</keyword>